<evidence type="ECO:0000256" key="1">
    <source>
        <dbReference type="SAM" id="Phobius"/>
    </source>
</evidence>
<reference evidence="2 3" key="1">
    <citation type="submission" date="2019-11" db="EMBL/GenBank/DDBJ databases">
        <title>P. haliotis isolates from Z. marina roots.</title>
        <authorList>
            <person name="Cohen M."/>
            <person name="Jospin G."/>
            <person name="Eisen J.A."/>
            <person name="Coil D.A."/>
        </authorList>
    </citation>
    <scope>NUCLEOTIDE SEQUENCE [LARGE SCALE GENOMIC DNA]</scope>
    <source>
        <strain evidence="2 3">UCD-MCMsp1aY</strain>
    </source>
</reference>
<organism evidence="2 3">
    <name type="scientific">Psychrosphaera haliotis</name>
    <dbReference type="NCBI Taxonomy" id="555083"/>
    <lineage>
        <taxon>Bacteria</taxon>
        <taxon>Pseudomonadati</taxon>
        <taxon>Pseudomonadota</taxon>
        <taxon>Gammaproteobacteria</taxon>
        <taxon>Alteromonadales</taxon>
        <taxon>Pseudoalteromonadaceae</taxon>
        <taxon>Psychrosphaera</taxon>
    </lineage>
</organism>
<dbReference type="AlphaFoldDB" id="A0A6N8FA74"/>
<evidence type="ECO:0000313" key="2">
    <source>
        <dbReference type="EMBL" id="MUH73198.1"/>
    </source>
</evidence>
<name>A0A6N8FA74_9GAMM</name>
<protein>
    <recommendedName>
        <fullName evidence="4">SMODS and SLOG-associating 2TM effector domain-containing protein</fullName>
    </recommendedName>
</protein>
<feature type="transmembrane region" description="Helical" evidence="1">
    <location>
        <begin position="58"/>
        <end position="76"/>
    </location>
</feature>
<gene>
    <name evidence="2" type="ORF">GNP35_12330</name>
</gene>
<dbReference type="EMBL" id="WOCD01000005">
    <property type="protein sequence ID" value="MUH73198.1"/>
    <property type="molecule type" value="Genomic_DNA"/>
</dbReference>
<dbReference type="Proteomes" id="UP000439994">
    <property type="component" value="Unassembled WGS sequence"/>
</dbReference>
<dbReference type="RefSeq" id="WP_155696399.1">
    <property type="nucleotide sequence ID" value="NZ_WOCD01000005.1"/>
</dbReference>
<proteinExistence type="predicted"/>
<sequence length="163" mass="18836">MYQQRYWNQLKELKVHVYYVQGYAVKQNKYDQMINIFLAITSSTSIAAWALWEDYQFVWALIIAVSQVITAIKPLLPFKKRLSALNKLADMLSLIALKAERDWYFVAEGKLTEEVIHTKWADLKDDALSAENKCLKGITLPKDKAVLTAAETETDVYLNSTYY</sequence>
<keyword evidence="1" id="KW-0812">Transmembrane</keyword>
<feature type="transmembrane region" description="Helical" evidence="1">
    <location>
        <begin position="33"/>
        <end position="52"/>
    </location>
</feature>
<accession>A0A6N8FA74</accession>
<comment type="caution">
    <text evidence="2">The sequence shown here is derived from an EMBL/GenBank/DDBJ whole genome shotgun (WGS) entry which is preliminary data.</text>
</comment>
<dbReference type="OrthoDB" id="1431060at2"/>
<keyword evidence="1" id="KW-0472">Membrane</keyword>
<keyword evidence="1" id="KW-1133">Transmembrane helix</keyword>
<keyword evidence="3" id="KW-1185">Reference proteome</keyword>
<evidence type="ECO:0008006" key="4">
    <source>
        <dbReference type="Google" id="ProtNLM"/>
    </source>
</evidence>
<evidence type="ECO:0000313" key="3">
    <source>
        <dbReference type="Proteomes" id="UP000439994"/>
    </source>
</evidence>